<evidence type="ECO:0000256" key="3">
    <source>
        <dbReference type="ARBA" id="ARBA00022679"/>
    </source>
</evidence>
<keyword evidence="9" id="KW-0119">Carbohydrate metabolism</keyword>
<evidence type="ECO:0000256" key="1">
    <source>
        <dbReference type="ARBA" id="ARBA00004323"/>
    </source>
</evidence>
<evidence type="ECO:0000313" key="11">
    <source>
        <dbReference type="Proteomes" id="UP001159363"/>
    </source>
</evidence>
<dbReference type="InterPro" id="IPR018011">
    <property type="entry name" value="Carb_sulfotrans_8-10"/>
</dbReference>
<reference evidence="10 11" key="1">
    <citation type="submission" date="2023-02" db="EMBL/GenBank/DDBJ databases">
        <title>LHISI_Scaffold_Assembly.</title>
        <authorList>
            <person name="Stuart O.P."/>
            <person name="Cleave R."/>
            <person name="Magrath M.J.L."/>
            <person name="Mikheyev A.S."/>
        </authorList>
    </citation>
    <scope>NUCLEOTIDE SEQUENCE [LARGE SCALE GENOMIC DNA]</scope>
    <source>
        <strain evidence="10">Daus_M_001</strain>
        <tissue evidence="10">Leg muscle</tissue>
    </source>
</reference>
<evidence type="ECO:0000256" key="9">
    <source>
        <dbReference type="RuleBase" id="RU364020"/>
    </source>
</evidence>
<evidence type="ECO:0000256" key="4">
    <source>
        <dbReference type="ARBA" id="ARBA00022692"/>
    </source>
</evidence>
<keyword evidence="5" id="KW-1133">Transmembrane helix</keyword>
<comment type="caution">
    <text evidence="10">The sequence shown here is derived from an EMBL/GenBank/DDBJ whole genome shotgun (WGS) entry which is preliminary data.</text>
</comment>
<evidence type="ECO:0000256" key="5">
    <source>
        <dbReference type="ARBA" id="ARBA00022989"/>
    </source>
</evidence>
<comment type="similarity">
    <text evidence="2 9">Belongs to the sulfotransferase 2 family.</text>
</comment>
<evidence type="ECO:0000313" key="10">
    <source>
        <dbReference type="EMBL" id="KAJ8874790.1"/>
    </source>
</evidence>
<organism evidence="10 11">
    <name type="scientific">Dryococelus australis</name>
    <dbReference type="NCBI Taxonomy" id="614101"/>
    <lineage>
        <taxon>Eukaryota</taxon>
        <taxon>Metazoa</taxon>
        <taxon>Ecdysozoa</taxon>
        <taxon>Arthropoda</taxon>
        <taxon>Hexapoda</taxon>
        <taxon>Insecta</taxon>
        <taxon>Pterygota</taxon>
        <taxon>Neoptera</taxon>
        <taxon>Polyneoptera</taxon>
        <taxon>Phasmatodea</taxon>
        <taxon>Verophasmatodea</taxon>
        <taxon>Anareolatae</taxon>
        <taxon>Phasmatidae</taxon>
        <taxon>Eurycanthinae</taxon>
        <taxon>Dryococelus</taxon>
    </lineage>
</organism>
<name>A0ABQ9GRY6_9NEOP</name>
<evidence type="ECO:0000256" key="7">
    <source>
        <dbReference type="ARBA" id="ARBA00023136"/>
    </source>
</evidence>
<keyword evidence="7" id="KW-0472">Membrane</keyword>
<gene>
    <name evidence="10" type="ORF">PR048_022679</name>
</gene>
<evidence type="ECO:0000256" key="6">
    <source>
        <dbReference type="ARBA" id="ARBA00023034"/>
    </source>
</evidence>
<keyword evidence="9" id="KW-0735">Signal-anchor</keyword>
<keyword evidence="8 9" id="KW-0325">Glycoprotein</keyword>
<sequence>MHVLRAHGCGHVQALQDTLKLLVVRHPLERLLSAYRDKLENVKTGHEHGTLHYYSKYGRRIVSKYRRGGNSTKSWKLLRPDQHYWSPDKPRPSGVEPTFLEFVR</sequence>
<proteinExistence type="inferred from homology"/>
<accession>A0ABQ9GRY6</accession>
<keyword evidence="4" id="KW-0812">Transmembrane</keyword>
<dbReference type="PANTHER" id="PTHR12137:SF63">
    <property type="entry name" value="CARBOHYDRATE SULFOTRANSFERASE"/>
    <property type="match status" value="1"/>
</dbReference>
<comment type="subcellular location">
    <subcellularLocation>
        <location evidence="1 9">Golgi apparatus membrane</location>
        <topology evidence="1 9">Single-pass type II membrane protein</topology>
    </subcellularLocation>
</comment>
<protein>
    <recommendedName>
        <fullName evidence="9">Carbohydrate sulfotransferase</fullName>
        <ecNumber evidence="9">2.8.2.-</ecNumber>
    </recommendedName>
</protein>
<dbReference type="EC" id="2.8.2.-" evidence="9"/>
<keyword evidence="11" id="KW-1185">Reference proteome</keyword>
<dbReference type="PANTHER" id="PTHR12137">
    <property type="entry name" value="CARBOHYDRATE SULFOTRANSFERASE"/>
    <property type="match status" value="1"/>
</dbReference>
<keyword evidence="3 9" id="KW-0808">Transferase</keyword>
<dbReference type="EMBL" id="JARBHB010000009">
    <property type="protein sequence ID" value="KAJ8874790.1"/>
    <property type="molecule type" value="Genomic_DNA"/>
</dbReference>
<dbReference type="Proteomes" id="UP001159363">
    <property type="component" value="Chromosome 8"/>
</dbReference>
<evidence type="ECO:0000256" key="2">
    <source>
        <dbReference type="ARBA" id="ARBA00006339"/>
    </source>
</evidence>
<evidence type="ECO:0000256" key="8">
    <source>
        <dbReference type="ARBA" id="ARBA00023180"/>
    </source>
</evidence>
<dbReference type="InterPro" id="IPR005331">
    <property type="entry name" value="Sulfotransferase"/>
</dbReference>
<keyword evidence="6 9" id="KW-0333">Golgi apparatus</keyword>
<dbReference type="Pfam" id="PF03567">
    <property type="entry name" value="Sulfotransfer_2"/>
    <property type="match status" value="1"/>
</dbReference>